<evidence type="ECO:0000256" key="1">
    <source>
        <dbReference type="SAM" id="MobiDB-lite"/>
    </source>
</evidence>
<name>A0A2K3CMR7_CHLRE</name>
<dbReference type="Gramene" id="PNW69579">
    <property type="protein sequence ID" value="PNW69579"/>
    <property type="gene ID" value="CHLRE_49g761347v5"/>
</dbReference>
<accession>A0A2K3CMR7</accession>
<dbReference type="GO" id="GO:0003341">
    <property type="term" value="P:cilium movement"/>
    <property type="evidence" value="ECO:0007669"/>
    <property type="project" value="InterPro"/>
</dbReference>
<protein>
    <recommendedName>
        <fullName evidence="5">Cilia- and flagella-associated protein 221</fullName>
    </recommendedName>
</protein>
<dbReference type="STRING" id="3055.A0A2K3CMR7"/>
<dbReference type="AlphaFoldDB" id="A0A2K3CMR7"/>
<dbReference type="InParanoid" id="A0A2K3CMR7"/>
<dbReference type="PANTHER" id="PTHR46500:SF1">
    <property type="entry name" value="CILIA- AND FLAGELLA-ASSOCIATED PROTEIN 221"/>
    <property type="match status" value="1"/>
</dbReference>
<dbReference type="RefSeq" id="XP_042914009.1">
    <property type="nucleotide sequence ID" value="XM_043073065.1"/>
</dbReference>
<feature type="region of interest" description="Disordered" evidence="1">
    <location>
        <begin position="490"/>
        <end position="521"/>
    </location>
</feature>
<dbReference type="InterPro" id="IPR029676">
    <property type="entry name" value="CFAP221"/>
</dbReference>
<dbReference type="Pfam" id="PF14874">
    <property type="entry name" value="PapD-like"/>
    <property type="match status" value="1"/>
</dbReference>
<dbReference type="InterPro" id="IPR013783">
    <property type="entry name" value="Ig-like_fold"/>
</dbReference>
<sequence>MATMFASSGLPPAMEGLVEDAPLQNPNTLTYNRVYSKVGNTRILQAEPAVLNFGGYELGKVYSQVLRIRNVRASGTRFHIIPPSTPFFKATCPAKKGLLAPGMTEEVAVEFCPTQYRYYYDCVRVHCEEENLLIPLHAYPVANEALFPTRVDFGRVALGQEVVRSHTLECKVPVDFEYEIVEVKPNPAFRVEPARGVVPGRGRVTVDMWFCPLALTTEEAVIEVRIAEFNSKPVQCRLTGSAFPGAGRDAALAATTAANTAAAAAVAATLGRGERTAAAATANGKHGGGGGATASGLKGADLATMEALEGGLTMQLAAKGLPVNPGGGTLRGGAGNGDAYTVAVMSHRAEAAAARDCRRDGPIRSKPPLLPATAGETEVAGVYVPDTMLLSAAEVGYVLNQSPGRLRTKDVRGAIEARKAAAAEQQAALEKVLGGSAGGGGGGRAGGGGLGGIHPLERPDIPADVKGALFRLQLALAEEAARKVALGTAPHSGQQLLTAEQVRRMQRQRQEQHRRHQLSEEKRAARRLAPELEAGGAVHQPSAPVGSSSSGGGGGSDPAFKPEWRLIEGSDWHKRTRVLDKFMRAVWRVVTHQRLQRRLERIKEVLAHLGYDKQRLAEEAANPVLLVSESDRPGTAPTKHKRTRVLDKFIRALCRVVTHQPLQRRLERIKEVLAHLGYDKQRLAEEAANPVLLVSESDRPGTAPTKYLRPEMVRVRPLPLYRDVLFQVHHATDLSHYTDFDELAPFTSK</sequence>
<evidence type="ECO:0000313" key="2">
    <source>
        <dbReference type="EMBL" id="PNW69579.1"/>
    </source>
</evidence>
<feature type="region of interest" description="Disordered" evidence="1">
    <location>
        <begin position="533"/>
        <end position="560"/>
    </location>
</feature>
<organism evidence="2 3">
    <name type="scientific">Chlamydomonas reinhardtii</name>
    <name type="common">Chlamydomonas smithii</name>
    <dbReference type="NCBI Taxonomy" id="3055"/>
    <lineage>
        <taxon>Eukaryota</taxon>
        <taxon>Viridiplantae</taxon>
        <taxon>Chlorophyta</taxon>
        <taxon>core chlorophytes</taxon>
        <taxon>Chlorophyceae</taxon>
        <taxon>CS clade</taxon>
        <taxon>Chlamydomonadales</taxon>
        <taxon>Chlamydomonadaceae</taxon>
        <taxon>Chlamydomonas</taxon>
    </lineage>
</organism>
<feature type="non-terminal residue" evidence="2">
    <location>
        <position position="749"/>
    </location>
</feature>
<evidence type="ECO:0008006" key="5">
    <source>
        <dbReference type="Google" id="ProtNLM"/>
    </source>
</evidence>
<proteinExistence type="evidence at protein level"/>
<dbReference type="Gene3D" id="2.60.40.10">
    <property type="entry name" value="Immunoglobulins"/>
    <property type="match status" value="2"/>
</dbReference>
<reference evidence="4" key="2">
    <citation type="journal article" date="2022" name="Nat. Struct. Mol. Biol.">
        <title>Cryo-EM structure of an active central apparatus.</title>
        <authorList>
            <person name="Han L."/>
            <person name="Rao Q."/>
            <person name="Yang R."/>
            <person name="Wang Y."/>
            <person name="Chai P."/>
            <person name="Xiong Y."/>
            <person name="Zhang K."/>
        </authorList>
    </citation>
    <scope>STRUCTURE BY ELECTRON MICROSCOPY (3.60 ANGSTROMS)</scope>
</reference>
<evidence type="ECO:0000313" key="3">
    <source>
        <dbReference type="Proteomes" id="UP000006906"/>
    </source>
</evidence>
<reference evidence="2 3" key="1">
    <citation type="journal article" date="2007" name="Science">
        <title>The Chlamydomonas genome reveals the evolution of key animal and plant functions.</title>
        <authorList>
            <person name="Merchant S.S."/>
            <person name="Prochnik S.E."/>
            <person name="Vallon O."/>
            <person name="Harris E.H."/>
            <person name="Karpowicz S.J."/>
            <person name="Witman G.B."/>
            <person name="Terry A."/>
            <person name="Salamov A."/>
            <person name="Fritz-Laylin L.K."/>
            <person name="Marechal-Drouard L."/>
            <person name="Marshall W.F."/>
            <person name="Qu L.H."/>
            <person name="Nelson D.R."/>
            <person name="Sanderfoot A.A."/>
            <person name="Spalding M.H."/>
            <person name="Kapitonov V.V."/>
            <person name="Ren Q."/>
            <person name="Ferris P."/>
            <person name="Lindquist E."/>
            <person name="Shapiro H."/>
            <person name="Lucas S.M."/>
            <person name="Grimwood J."/>
            <person name="Schmutz J."/>
            <person name="Cardol P."/>
            <person name="Cerutti H."/>
            <person name="Chanfreau G."/>
            <person name="Chen C.L."/>
            <person name="Cognat V."/>
            <person name="Croft M.T."/>
            <person name="Dent R."/>
            <person name="Dutcher S."/>
            <person name="Fernandez E."/>
            <person name="Fukuzawa H."/>
            <person name="Gonzalez-Ballester D."/>
            <person name="Gonzalez-Halphen D."/>
            <person name="Hallmann A."/>
            <person name="Hanikenne M."/>
            <person name="Hippler M."/>
            <person name="Inwood W."/>
            <person name="Jabbari K."/>
            <person name="Kalanon M."/>
            <person name="Kuras R."/>
            <person name="Lefebvre P.A."/>
            <person name="Lemaire S.D."/>
            <person name="Lobanov A.V."/>
            <person name="Lohr M."/>
            <person name="Manuell A."/>
            <person name="Meier I."/>
            <person name="Mets L."/>
            <person name="Mittag M."/>
            <person name="Mittelmeier T."/>
            <person name="Moroney J.V."/>
            <person name="Moseley J."/>
            <person name="Napoli C."/>
            <person name="Nedelcu A.M."/>
            <person name="Niyogi K."/>
            <person name="Novoselov S.V."/>
            <person name="Paulsen I.T."/>
            <person name="Pazour G."/>
            <person name="Purton S."/>
            <person name="Ral J.P."/>
            <person name="Riano-Pachon D.M."/>
            <person name="Riekhof W."/>
            <person name="Rymarquis L."/>
            <person name="Schroda M."/>
            <person name="Stern D."/>
            <person name="Umen J."/>
            <person name="Willows R."/>
            <person name="Wilson N."/>
            <person name="Zimmer S.L."/>
            <person name="Allmer J."/>
            <person name="Balk J."/>
            <person name="Bisova K."/>
            <person name="Chen C.J."/>
            <person name="Elias M."/>
            <person name="Gendler K."/>
            <person name="Hauser C."/>
            <person name="Lamb M.R."/>
            <person name="Ledford H."/>
            <person name="Long J.C."/>
            <person name="Minagawa J."/>
            <person name="Page M.D."/>
            <person name="Pan J."/>
            <person name="Pootakham W."/>
            <person name="Roje S."/>
            <person name="Rose A."/>
            <person name="Stahlberg E."/>
            <person name="Terauchi A.M."/>
            <person name="Yang P."/>
            <person name="Ball S."/>
            <person name="Bowler C."/>
            <person name="Dieckmann C.L."/>
            <person name="Gladyshev V.N."/>
            <person name="Green P."/>
            <person name="Jorgensen R."/>
            <person name="Mayfield S."/>
            <person name="Mueller-Roeber B."/>
            <person name="Rajamani S."/>
            <person name="Sayre R.T."/>
            <person name="Brokstein P."/>
            <person name="Dubchak I."/>
            <person name="Goodstein D."/>
            <person name="Hornick L."/>
            <person name="Huang Y.W."/>
            <person name="Jhaveri J."/>
            <person name="Luo Y."/>
            <person name="Martinez D."/>
            <person name="Ngau W.C."/>
            <person name="Otillar B."/>
            <person name="Poliakov A."/>
            <person name="Porter A."/>
            <person name="Szajkowski L."/>
            <person name="Werner G."/>
            <person name="Zhou K."/>
            <person name="Grigoriev I.V."/>
            <person name="Rokhsar D.S."/>
            <person name="Grossman A.R."/>
        </authorList>
    </citation>
    <scope>NUCLEOTIDE SEQUENCE [LARGE SCALE GENOMIC DNA]</scope>
    <source>
        <strain evidence="3">CC-503</strain>
    </source>
</reference>
<dbReference type="Proteomes" id="UP000006906">
    <property type="component" value="Unassembled WGS sequence"/>
</dbReference>
<evidence type="ECO:0007829" key="4">
    <source>
        <dbReference type="PDB" id="7N6G"/>
    </source>
</evidence>
<dbReference type="GO" id="GO:0044458">
    <property type="term" value="P:motile cilium assembly"/>
    <property type="evidence" value="ECO:0000318"/>
    <property type="project" value="GO_Central"/>
</dbReference>
<dbReference type="GeneID" id="66057396"/>
<dbReference type="PANTHER" id="PTHR46500">
    <property type="entry name" value="CILIA- AND FLAGELLA-ASSOCIATED PROTEIN 221"/>
    <property type="match status" value="1"/>
</dbReference>
<dbReference type="PDB" id="7N6G">
    <property type="method" value="EM"/>
    <property type="resolution" value="3.60 A"/>
    <property type="chains" value="3J/3K=1-749"/>
</dbReference>
<gene>
    <name evidence="2" type="ORF">CHLRE_49g761347v5</name>
</gene>
<keyword evidence="3" id="KW-1185">Reference proteome</keyword>
<dbReference type="OrthoDB" id="5538672at2759"/>
<dbReference type="EMBL" id="KZ454976">
    <property type="protein sequence ID" value="PNW69579.1"/>
    <property type="molecule type" value="Genomic_DNA"/>
</dbReference>
<dbReference type="EMDB" id="EMD-24207"/>
<feature type="compositionally biased region" description="Basic residues" evidence="1">
    <location>
        <begin position="504"/>
        <end position="516"/>
    </location>
</feature>
<dbReference type="KEGG" id="cre:CHLRE_49g761347v5"/>
<keyword evidence="4" id="KW-0002">3D-structure</keyword>
<dbReference type="GO" id="GO:0097729">
    <property type="term" value="C:9+2 motile cilium"/>
    <property type="evidence" value="ECO:0000318"/>
    <property type="project" value="GO_Central"/>
</dbReference>